<feature type="compositionally biased region" description="Low complexity" evidence="2">
    <location>
        <begin position="1"/>
        <end position="14"/>
    </location>
</feature>
<accession>A0A369JX18</accession>
<dbReference type="Proteomes" id="UP000076154">
    <property type="component" value="Unassembled WGS sequence"/>
</dbReference>
<gene>
    <name evidence="3" type="ORF">Hypma_006637</name>
</gene>
<dbReference type="EMBL" id="LUEZ02000040">
    <property type="protein sequence ID" value="RDB26318.1"/>
    <property type="molecule type" value="Genomic_DNA"/>
</dbReference>
<evidence type="ECO:0000313" key="4">
    <source>
        <dbReference type="Proteomes" id="UP000076154"/>
    </source>
</evidence>
<protein>
    <submittedName>
        <fullName evidence="3">Uncharacterized protein</fullName>
    </submittedName>
</protein>
<organism evidence="3 4">
    <name type="scientific">Hypsizygus marmoreus</name>
    <name type="common">White beech mushroom</name>
    <name type="synonym">Agaricus marmoreus</name>
    <dbReference type="NCBI Taxonomy" id="39966"/>
    <lineage>
        <taxon>Eukaryota</taxon>
        <taxon>Fungi</taxon>
        <taxon>Dikarya</taxon>
        <taxon>Basidiomycota</taxon>
        <taxon>Agaricomycotina</taxon>
        <taxon>Agaricomycetes</taxon>
        <taxon>Agaricomycetidae</taxon>
        <taxon>Agaricales</taxon>
        <taxon>Tricholomatineae</taxon>
        <taxon>Lyophyllaceae</taxon>
        <taxon>Hypsizygus</taxon>
    </lineage>
</organism>
<comment type="caution">
    <text evidence="3">The sequence shown here is derived from an EMBL/GenBank/DDBJ whole genome shotgun (WGS) entry which is preliminary data.</text>
</comment>
<keyword evidence="4" id="KW-1185">Reference proteome</keyword>
<feature type="compositionally biased region" description="Polar residues" evidence="2">
    <location>
        <begin position="32"/>
        <end position="48"/>
    </location>
</feature>
<feature type="region of interest" description="Disordered" evidence="2">
    <location>
        <begin position="1"/>
        <end position="97"/>
    </location>
</feature>
<evidence type="ECO:0000256" key="2">
    <source>
        <dbReference type="SAM" id="MobiDB-lite"/>
    </source>
</evidence>
<sequence>MTSPSTASLSPTPNSDDRSIYFDAPLSHFHMNPSNPGGPSTDVTNDSNGWLPATDLPPETHPNGAAVTRGGSHLKSSSSTRSLKRSSSRRSLFTNSEGRTIEGSTFIAGAAMTGPGSTGEPNENLAFRAATADASLTSKQRSRIAKSEAQDAKHLSRVIKQEAKTEKRALGVAINELAALQKVQTLAIRNEARAQAARTKIFADFQKEEALFLAARSKFEAAQSRLNSEDETMEIVRNNAQEATERLQEKAQEVDSLRTMFGVDERERAAKMTELEGKHKSCVIC</sequence>
<dbReference type="AlphaFoldDB" id="A0A369JX18"/>
<dbReference type="InParanoid" id="A0A369JX18"/>
<feature type="compositionally biased region" description="Low complexity" evidence="2">
    <location>
        <begin position="68"/>
        <end position="81"/>
    </location>
</feature>
<evidence type="ECO:0000313" key="3">
    <source>
        <dbReference type="EMBL" id="RDB26318.1"/>
    </source>
</evidence>
<reference evidence="3" key="1">
    <citation type="submission" date="2018-04" db="EMBL/GenBank/DDBJ databases">
        <title>Whole genome sequencing of Hypsizygus marmoreus.</title>
        <authorList>
            <person name="Choi I.-G."/>
            <person name="Min B."/>
            <person name="Kim J.-G."/>
            <person name="Kim S."/>
            <person name="Oh Y.-L."/>
            <person name="Kong W.-S."/>
            <person name="Park H."/>
            <person name="Jeong J."/>
            <person name="Song E.-S."/>
        </authorList>
    </citation>
    <scope>NUCLEOTIDE SEQUENCE [LARGE SCALE GENOMIC DNA]</scope>
    <source>
        <strain evidence="3">51987-8</strain>
    </source>
</reference>
<dbReference type="OrthoDB" id="3267800at2759"/>
<keyword evidence="1" id="KW-0175">Coiled coil</keyword>
<feature type="coiled-coil region" evidence="1">
    <location>
        <begin position="226"/>
        <end position="260"/>
    </location>
</feature>
<proteinExistence type="predicted"/>
<evidence type="ECO:0000256" key="1">
    <source>
        <dbReference type="SAM" id="Coils"/>
    </source>
</evidence>
<name>A0A369JX18_HYPMA</name>